<dbReference type="Gene3D" id="3.30.420.10">
    <property type="entry name" value="Ribonuclease H-like superfamily/Ribonuclease H"/>
    <property type="match status" value="1"/>
</dbReference>
<keyword evidence="2" id="KW-1185">Reference proteome</keyword>
<sequence>DNIRKALQDVLKIHAIFFWSDSTVALSWIRSVCKEYKQFVENRVQEIRRLTDPKDWRYCPTKDNPADIASRGESVSKLAADDKWWYGPTFLLNPKDSWPVQPSHGEESKNTWQELKTSKQTVMAAVVHTDVQPEHSIENLLKPSKYSKLETLLRVTAYVQRFVDNVKRSLKVLHCHTEVMHNGVRETVTQVRSTYWIVRGRQVVKKIIARCLTCKRLEGKSYGVPPAPPLPEYRLDNDVAFSRVGVDYAGPLFVKNIYSKDSKMYKAYIVLYTCASSRAVHLDLAVDATSETFIRSFKRFMSRRGIPGTMISDNGKTFKSKELKEFCTKKKIKWVHIVARSPWWGGFYERLVRSVKRCLKKVLRTARLTYEELLTLLIQIEGVLNSRPLTYLYEDNDEPLTPSHLVLGRRVLTPAKSVSSGISDEVDTAERATRRERHLKTVLTHFWKRWKQEYLTQLREYHRPREARGPSVNKGDVVVIAEDNVKRLNWNIGQIEKLLTGRDGNTRAVVVRTIGKDGKVTTLDRPIQKLYPLELKLEQEHPENFPITFVRHGLKEN</sequence>
<keyword evidence="1" id="KW-0695">RNA-directed DNA polymerase</keyword>
<gene>
    <name evidence="1" type="ORF">PACLA_8A056680</name>
</gene>
<dbReference type="Proteomes" id="UP001152795">
    <property type="component" value="Unassembled WGS sequence"/>
</dbReference>
<dbReference type="InterPro" id="IPR036397">
    <property type="entry name" value="RNaseH_sf"/>
</dbReference>
<feature type="non-terminal residue" evidence="1">
    <location>
        <position position="1"/>
    </location>
</feature>
<dbReference type="InterPro" id="IPR012337">
    <property type="entry name" value="RNaseH-like_sf"/>
</dbReference>
<dbReference type="Pfam" id="PF17921">
    <property type="entry name" value="Integrase_H2C2"/>
    <property type="match status" value="1"/>
</dbReference>
<dbReference type="Gene3D" id="1.10.340.70">
    <property type="match status" value="1"/>
</dbReference>
<dbReference type="GO" id="GO:0003676">
    <property type="term" value="F:nucleic acid binding"/>
    <property type="evidence" value="ECO:0007669"/>
    <property type="project" value="InterPro"/>
</dbReference>
<dbReference type="PANTHER" id="PTHR47331">
    <property type="entry name" value="PHD-TYPE DOMAIN-CONTAINING PROTEIN"/>
    <property type="match status" value="1"/>
</dbReference>
<dbReference type="EMBL" id="CACRXK020011004">
    <property type="protein sequence ID" value="CAB4020534.1"/>
    <property type="molecule type" value="Genomic_DNA"/>
</dbReference>
<comment type="caution">
    <text evidence="1">The sequence shown here is derived from an EMBL/GenBank/DDBJ whole genome shotgun (WGS) entry which is preliminary data.</text>
</comment>
<name>A0A6S7IN06_PARCT</name>
<keyword evidence="1" id="KW-0548">Nucleotidyltransferase</keyword>
<protein>
    <submittedName>
        <fullName evidence="1">RNA-directed DNA polymerase from mobile element jockey</fullName>
    </submittedName>
</protein>
<evidence type="ECO:0000313" key="2">
    <source>
        <dbReference type="Proteomes" id="UP001152795"/>
    </source>
</evidence>
<accession>A0A6S7IN06</accession>
<dbReference type="PROSITE" id="PS50994">
    <property type="entry name" value="INTEGRASE"/>
    <property type="match status" value="1"/>
</dbReference>
<dbReference type="AlphaFoldDB" id="A0A6S7IN06"/>
<reference evidence="1" key="1">
    <citation type="submission" date="2020-04" db="EMBL/GenBank/DDBJ databases">
        <authorList>
            <person name="Alioto T."/>
            <person name="Alioto T."/>
            <person name="Gomez Garrido J."/>
        </authorList>
    </citation>
    <scope>NUCLEOTIDE SEQUENCE</scope>
    <source>
        <strain evidence="1">A484AB</strain>
    </source>
</reference>
<dbReference type="Pfam" id="PF00665">
    <property type="entry name" value="rve"/>
    <property type="match status" value="1"/>
</dbReference>
<dbReference type="GO" id="GO:0003964">
    <property type="term" value="F:RNA-directed DNA polymerase activity"/>
    <property type="evidence" value="ECO:0007669"/>
    <property type="project" value="UniProtKB-KW"/>
</dbReference>
<dbReference type="InterPro" id="IPR001584">
    <property type="entry name" value="Integrase_cat-core"/>
</dbReference>
<dbReference type="InterPro" id="IPR040676">
    <property type="entry name" value="DUF5641"/>
</dbReference>
<proteinExistence type="predicted"/>
<dbReference type="InterPro" id="IPR041588">
    <property type="entry name" value="Integrase_H2C2"/>
</dbReference>
<evidence type="ECO:0000313" key="1">
    <source>
        <dbReference type="EMBL" id="CAB4020534.1"/>
    </source>
</evidence>
<dbReference type="OrthoDB" id="5964859at2759"/>
<dbReference type="PANTHER" id="PTHR47331:SF1">
    <property type="entry name" value="GAG-LIKE PROTEIN"/>
    <property type="match status" value="1"/>
</dbReference>
<dbReference type="SUPFAM" id="SSF53098">
    <property type="entry name" value="Ribonuclease H-like"/>
    <property type="match status" value="1"/>
</dbReference>
<organism evidence="1 2">
    <name type="scientific">Paramuricea clavata</name>
    <name type="common">Red gorgonian</name>
    <name type="synonym">Violescent sea-whip</name>
    <dbReference type="NCBI Taxonomy" id="317549"/>
    <lineage>
        <taxon>Eukaryota</taxon>
        <taxon>Metazoa</taxon>
        <taxon>Cnidaria</taxon>
        <taxon>Anthozoa</taxon>
        <taxon>Octocorallia</taxon>
        <taxon>Malacalcyonacea</taxon>
        <taxon>Plexauridae</taxon>
        <taxon>Paramuricea</taxon>
    </lineage>
</organism>
<keyword evidence="1" id="KW-0808">Transferase</keyword>
<dbReference type="GO" id="GO:0015074">
    <property type="term" value="P:DNA integration"/>
    <property type="evidence" value="ECO:0007669"/>
    <property type="project" value="InterPro"/>
</dbReference>
<dbReference type="Pfam" id="PF18701">
    <property type="entry name" value="DUF5641"/>
    <property type="match status" value="1"/>
</dbReference>